<proteinExistence type="predicted"/>
<accession>A0A9X2EWG9</accession>
<evidence type="ECO:0000256" key="1">
    <source>
        <dbReference type="SAM" id="MobiDB-lite"/>
    </source>
</evidence>
<feature type="non-terminal residue" evidence="2">
    <location>
        <position position="1"/>
    </location>
</feature>
<sequence>YKAQPETRADKERKAIERTVMGTDTDQAAAEKRKVQPAPFGGRVDPMKPITDTPLPNYIPKRGTDLDLDIPLPKVEAVRLNSVQAAKRLRSRMGERWQP</sequence>
<dbReference type="Proteomes" id="UP001139028">
    <property type="component" value="Unassembled WGS sequence"/>
</dbReference>
<evidence type="ECO:0000313" key="2">
    <source>
        <dbReference type="EMBL" id="MCO1337176.1"/>
    </source>
</evidence>
<dbReference type="EMBL" id="JALBWM010000460">
    <property type="protein sequence ID" value="MCO1337176.1"/>
    <property type="molecule type" value="Genomic_DNA"/>
</dbReference>
<protein>
    <submittedName>
        <fullName evidence="2">Uncharacterized protein</fullName>
    </submittedName>
</protein>
<feature type="region of interest" description="Disordered" evidence="1">
    <location>
        <begin position="1"/>
        <end position="59"/>
    </location>
</feature>
<feature type="compositionally biased region" description="Basic and acidic residues" evidence="1">
    <location>
        <begin position="1"/>
        <end position="17"/>
    </location>
</feature>
<reference evidence="2" key="1">
    <citation type="journal article" date="2022" name="Arch. Microbiol.">
        <title>Microbulbifer okhotskensis sp. nov., isolated from a deep bottom sediment of the Okhotsk Sea.</title>
        <authorList>
            <person name="Romanenko L."/>
            <person name="Kurilenko V."/>
            <person name="Otstavnykh N."/>
            <person name="Velansky P."/>
            <person name="Isaeva M."/>
            <person name="Mikhailov V."/>
        </authorList>
    </citation>
    <scope>NUCLEOTIDE SEQUENCE</scope>
    <source>
        <strain evidence="2">OS29</strain>
    </source>
</reference>
<dbReference type="RefSeq" id="WP_252473451.1">
    <property type="nucleotide sequence ID" value="NZ_JALBWM010000460.1"/>
</dbReference>
<name>A0A9X2EWG9_9GAMM</name>
<dbReference type="AlphaFoldDB" id="A0A9X2EWG9"/>
<feature type="non-terminal residue" evidence="2">
    <location>
        <position position="99"/>
    </location>
</feature>
<evidence type="ECO:0000313" key="3">
    <source>
        <dbReference type="Proteomes" id="UP001139028"/>
    </source>
</evidence>
<comment type="caution">
    <text evidence="2">The sequence shown here is derived from an EMBL/GenBank/DDBJ whole genome shotgun (WGS) entry which is preliminary data.</text>
</comment>
<organism evidence="2 3">
    <name type="scientific">Microbulbifer okhotskensis</name>
    <dbReference type="NCBI Taxonomy" id="2926617"/>
    <lineage>
        <taxon>Bacteria</taxon>
        <taxon>Pseudomonadati</taxon>
        <taxon>Pseudomonadota</taxon>
        <taxon>Gammaproteobacteria</taxon>
        <taxon>Cellvibrionales</taxon>
        <taxon>Microbulbiferaceae</taxon>
        <taxon>Microbulbifer</taxon>
    </lineage>
</organism>
<gene>
    <name evidence="2" type="ORF">MO867_22925</name>
</gene>
<keyword evidence="3" id="KW-1185">Reference proteome</keyword>